<dbReference type="Gene3D" id="2.130.10.30">
    <property type="entry name" value="Regulator of chromosome condensation 1/beta-lactamase-inhibitor protein II"/>
    <property type="match status" value="2"/>
</dbReference>
<comment type="caution">
    <text evidence="5">The sequence shown here is derived from an EMBL/GenBank/DDBJ whole genome shotgun (WGS) entry which is preliminary data.</text>
</comment>
<dbReference type="SUPFAM" id="SSF90123">
    <property type="entry name" value="ABC transporter transmembrane region"/>
    <property type="match status" value="1"/>
</dbReference>
<feature type="transmembrane region" description="Helical" evidence="4">
    <location>
        <begin position="559"/>
        <end position="580"/>
    </location>
</feature>
<dbReference type="GO" id="GO:0016020">
    <property type="term" value="C:membrane"/>
    <property type="evidence" value="ECO:0007669"/>
    <property type="project" value="InterPro"/>
</dbReference>
<dbReference type="OrthoDB" id="442283at2759"/>
<dbReference type="InterPro" id="IPR036640">
    <property type="entry name" value="ABC1_TM_sf"/>
</dbReference>
<gene>
    <name evidence="5" type="ORF">AK812_SmicGene16400</name>
</gene>
<evidence type="ECO:0000313" key="6">
    <source>
        <dbReference type="Proteomes" id="UP000186817"/>
    </source>
</evidence>
<dbReference type="SUPFAM" id="SSF50985">
    <property type="entry name" value="RCC1/BLIP-II"/>
    <property type="match status" value="2"/>
</dbReference>
<protein>
    <recommendedName>
        <fullName evidence="7">E3 ubiquitin-protein ligase HERC1</fullName>
    </recommendedName>
</protein>
<dbReference type="Proteomes" id="UP000186817">
    <property type="component" value="Unassembled WGS sequence"/>
</dbReference>
<feature type="transmembrane region" description="Helical" evidence="4">
    <location>
        <begin position="666"/>
        <end position="688"/>
    </location>
</feature>
<reference evidence="5 6" key="1">
    <citation type="submission" date="2016-02" db="EMBL/GenBank/DDBJ databases">
        <title>Genome analysis of coral dinoflagellate symbionts highlights evolutionary adaptations to a symbiotic lifestyle.</title>
        <authorList>
            <person name="Aranda M."/>
            <person name="Li Y."/>
            <person name="Liew Y.J."/>
            <person name="Baumgarten S."/>
            <person name="Simakov O."/>
            <person name="Wilson M."/>
            <person name="Piel J."/>
            <person name="Ashoor H."/>
            <person name="Bougouffa S."/>
            <person name="Bajic V.B."/>
            <person name="Ryu T."/>
            <person name="Ravasi T."/>
            <person name="Bayer T."/>
            <person name="Micklem G."/>
            <person name="Kim H."/>
            <person name="Bhak J."/>
            <person name="Lajeunesse T.C."/>
            <person name="Voolstra C.R."/>
        </authorList>
    </citation>
    <scope>NUCLEOTIDE SEQUENCE [LARGE SCALE GENOMIC DNA]</scope>
    <source>
        <strain evidence="5 6">CCMP2467</strain>
    </source>
</reference>
<evidence type="ECO:0000313" key="5">
    <source>
        <dbReference type="EMBL" id="OLQ00894.1"/>
    </source>
</evidence>
<dbReference type="InterPro" id="IPR051553">
    <property type="entry name" value="Ran_GTPase-activating"/>
</dbReference>
<dbReference type="InterPro" id="IPR009091">
    <property type="entry name" value="RCC1/BLIP-II"/>
</dbReference>
<evidence type="ECO:0000256" key="3">
    <source>
        <dbReference type="ARBA" id="ARBA00023136"/>
    </source>
</evidence>
<dbReference type="AlphaFoldDB" id="A0A1Q9E0D0"/>
<accession>A0A1Q9E0D0</accession>
<evidence type="ECO:0000256" key="4">
    <source>
        <dbReference type="SAM" id="Phobius"/>
    </source>
</evidence>
<dbReference type="PANTHER" id="PTHR45982">
    <property type="entry name" value="REGULATOR OF CHROMOSOME CONDENSATION"/>
    <property type="match status" value="1"/>
</dbReference>
<keyword evidence="1 4" id="KW-0812">Transmembrane</keyword>
<dbReference type="EMBL" id="LSRX01000311">
    <property type="protein sequence ID" value="OLQ00894.1"/>
    <property type="molecule type" value="Genomic_DNA"/>
</dbReference>
<evidence type="ECO:0000256" key="2">
    <source>
        <dbReference type="ARBA" id="ARBA00022989"/>
    </source>
</evidence>
<proteinExistence type="predicted"/>
<dbReference type="GO" id="GO:0005524">
    <property type="term" value="F:ATP binding"/>
    <property type="evidence" value="ECO:0007669"/>
    <property type="project" value="InterPro"/>
</dbReference>
<sequence length="796" mass="84208">MSITVDVGLLSGKTATVKAGLDEEVGALQRRAQIALGVGRGRLVGSCGSVLDAFAPIKHAKLENGDVLMLQTQRTQVQASGQAFAAVLGDGSVVTWGNSAYGGDSSKVQDHLKNVQQIQVSGSAFAAILGDGSVVTWGYFADGGDSSAVQDQLKNVQQIQASGKAFAAILGDGSVVTWGNSAHGGDSTAVQDQLKNVRQIQASESAFAAILGDGSVVTWGNSAYGGDSSAVQDQLKNVQQIQVSGGAFAAILGDGSVATWVFSIFGGDSSAVQDHLKNVQQIQASFQGFAAVLRDGSVVAWGPFGADSSAVQDHLKNVQQIQASRGAFAAILGDGSVVTWGGPDFGSDSSAVWGQLKNVQQIQASSHAFAAILGDGSVVTWGNSADGGDSSAVQDQLKNVQQIQASYSAFAAILGDGSVVTWGNAAAGGDSRAVQDQLKNVQQIQASSSAFAAILDDGSVVTWGNSAHGGDSSAVQDQLKNCAADPSMYLKTARVKCIDTKPFPTAQYKPSPIPGSVKGKLRLLREYYKLCFQVPGTKWRTFLTLFIDQFKNGYNVVKLLLNLSTAVLVGCFYVLPMVAIHIGGIVKVQMDLPGQLRLFLQCCLFRKYLNYSEESRASVVPSDMQTAITNDAGSCAAAYSKLLDLIAVCLELIVFTYFTLDRNPAAIVYIIAMPACMVVYVAFVKSLCRKDVDAFKAQNKLVLRIVAEVCERYRLVADYFQRPQMNEGFATSAASLRQKQSRKALANLNDDMFPQWLGPGFTALYISFDATNVLNGQVTLGTFLATISDPKEDPKT</sequence>
<dbReference type="PANTHER" id="PTHR45982:SF1">
    <property type="entry name" value="REGULATOR OF CHROMOSOME CONDENSATION"/>
    <property type="match status" value="1"/>
</dbReference>
<keyword evidence="2 4" id="KW-1133">Transmembrane helix</keyword>
<organism evidence="5 6">
    <name type="scientific">Symbiodinium microadriaticum</name>
    <name type="common">Dinoflagellate</name>
    <name type="synonym">Zooxanthella microadriatica</name>
    <dbReference type="NCBI Taxonomy" id="2951"/>
    <lineage>
        <taxon>Eukaryota</taxon>
        <taxon>Sar</taxon>
        <taxon>Alveolata</taxon>
        <taxon>Dinophyceae</taxon>
        <taxon>Suessiales</taxon>
        <taxon>Symbiodiniaceae</taxon>
        <taxon>Symbiodinium</taxon>
    </lineage>
</organism>
<evidence type="ECO:0008006" key="7">
    <source>
        <dbReference type="Google" id="ProtNLM"/>
    </source>
</evidence>
<dbReference type="Gene3D" id="1.20.1560.10">
    <property type="entry name" value="ABC transporter type 1, transmembrane domain"/>
    <property type="match status" value="1"/>
</dbReference>
<evidence type="ECO:0000256" key="1">
    <source>
        <dbReference type="ARBA" id="ARBA00022692"/>
    </source>
</evidence>
<feature type="transmembrane region" description="Helical" evidence="4">
    <location>
        <begin position="642"/>
        <end position="660"/>
    </location>
</feature>
<name>A0A1Q9E0D0_SYMMI</name>
<keyword evidence="6" id="KW-1185">Reference proteome</keyword>
<keyword evidence="3 4" id="KW-0472">Membrane</keyword>